<dbReference type="GO" id="GO:0008270">
    <property type="term" value="F:zinc ion binding"/>
    <property type="evidence" value="ECO:0007669"/>
    <property type="project" value="UniProtKB-UniRule"/>
</dbReference>
<evidence type="ECO:0000313" key="31">
    <source>
        <dbReference type="Proteomes" id="UP001157137"/>
    </source>
</evidence>
<feature type="binding site" evidence="23">
    <location>
        <position position="826"/>
    </location>
    <ligand>
        <name>methylcob(III)alamin</name>
        <dbReference type="ChEBI" id="CHEBI:28115"/>
    </ligand>
</feature>
<dbReference type="SUPFAM" id="SSF52242">
    <property type="entry name" value="Cobalamin (vitamin B12)-binding domain"/>
    <property type="match status" value="1"/>
</dbReference>
<comment type="cofactor">
    <cofactor evidence="2 21 24">
        <name>Zn(2+)</name>
        <dbReference type="ChEBI" id="CHEBI:29105"/>
    </cofactor>
</comment>
<evidence type="ECO:0000256" key="18">
    <source>
        <dbReference type="ARBA" id="ARBA00025552"/>
    </source>
</evidence>
<evidence type="ECO:0000313" key="30">
    <source>
        <dbReference type="EMBL" id="GLV12494.1"/>
    </source>
</evidence>
<feature type="domain" description="Pterin-binding" evidence="26">
    <location>
        <begin position="338"/>
        <end position="594"/>
    </location>
</feature>
<feature type="binding site" evidence="23">
    <location>
        <position position="1087"/>
    </location>
    <ligand>
        <name>S-adenosyl-L-methionine</name>
        <dbReference type="ChEBI" id="CHEBI:59789"/>
    </ligand>
</feature>
<evidence type="ECO:0000256" key="20">
    <source>
        <dbReference type="NCBIfam" id="TIGR02082"/>
    </source>
</evidence>
<feature type="binding site" evidence="23">
    <location>
        <begin position="1141"/>
        <end position="1142"/>
    </location>
    <ligand>
        <name>S-adenosyl-L-methionine</name>
        <dbReference type="ChEBI" id="CHEBI:59789"/>
    </ligand>
</feature>
<evidence type="ECO:0000256" key="15">
    <source>
        <dbReference type="ARBA" id="ARBA00022833"/>
    </source>
</evidence>
<keyword evidence="12 21" id="KW-0949">S-adenosyl-L-methionine</keyword>
<dbReference type="InterPro" id="IPR011005">
    <property type="entry name" value="Dihydropteroate_synth-like_sf"/>
</dbReference>
<evidence type="ECO:0000256" key="13">
    <source>
        <dbReference type="ARBA" id="ARBA00022723"/>
    </source>
</evidence>
<evidence type="ECO:0000256" key="14">
    <source>
        <dbReference type="ARBA" id="ARBA00022737"/>
    </source>
</evidence>
<evidence type="ECO:0000256" key="19">
    <source>
        <dbReference type="ARBA" id="ARBA00031040"/>
    </source>
</evidence>
<dbReference type="EC" id="2.1.1.13" evidence="6 20"/>
<comment type="catalytic activity">
    <reaction evidence="1 21">
        <text>(6S)-5-methyl-5,6,7,8-tetrahydrofolate + L-homocysteine = (6S)-5,6,7,8-tetrahydrofolate + L-methionine</text>
        <dbReference type="Rhea" id="RHEA:11172"/>
        <dbReference type="ChEBI" id="CHEBI:18608"/>
        <dbReference type="ChEBI" id="CHEBI:57453"/>
        <dbReference type="ChEBI" id="CHEBI:57844"/>
        <dbReference type="ChEBI" id="CHEBI:58199"/>
        <dbReference type="EC" id="2.1.1.13"/>
    </reaction>
</comment>
<feature type="binding site" evidence="22 24">
    <location>
        <position position="230"/>
    </location>
    <ligand>
        <name>Zn(2+)</name>
        <dbReference type="ChEBI" id="CHEBI:29105"/>
    </ligand>
</feature>
<keyword evidence="9 21" id="KW-0028">Amino-acid biosynthesis</keyword>
<gene>
    <name evidence="30" type="ORF">Heshes_01780</name>
</gene>
<dbReference type="GO" id="GO:0050667">
    <property type="term" value="P:homocysteine metabolic process"/>
    <property type="evidence" value="ECO:0007669"/>
    <property type="project" value="TreeGrafter"/>
</dbReference>
<dbReference type="SUPFAM" id="SSF51717">
    <property type="entry name" value="Dihydropteroate synthetase-like"/>
    <property type="match status" value="1"/>
</dbReference>
<keyword evidence="17 21" id="KW-0170">Cobalt</keyword>
<dbReference type="PROSITE" id="PS50972">
    <property type="entry name" value="PTERIN_BINDING"/>
    <property type="match status" value="1"/>
</dbReference>
<dbReference type="PROSITE" id="PS51332">
    <property type="entry name" value="B12_BINDING"/>
    <property type="match status" value="1"/>
</dbReference>
<evidence type="ECO:0000256" key="10">
    <source>
        <dbReference type="ARBA" id="ARBA00022628"/>
    </source>
</evidence>
<dbReference type="InterPro" id="IPR033706">
    <property type="entry name" value="Met_synthase_B12-bd"/>
</dbReference>
<evidence type="ECO:0000256" key="4">
    <source>
        <dbReference type="ARBA" id="ARBA00005178"/>
    </source>
</evidence>
<dbReference type="AlphaFoldDB" id="A0AA37UCY8"/>
<comment type="function">
    <text evidence="18 21">Catalyzes the transfer of a methyl group from methyl-cobalamin to homocysteine, yielding enzyme-bound cob(I)alamin and methionine. Subsequently, remethylates the cofactor using methyltetrahydrofolate.</text>
</comment>
<evidence type="ECO:0000256" key="6">
    <source>
        <dbReference type="ARBA" id="ARBA00012032"/>
    </source>
</evidence>
<feature type="binding site" evidence="23">
    <location>
        <begin position="722"/>
        <end position="726"/>
    </location>
    <ligand>
        <name>methylcob(III)alamin</name>
        <dbReference type="ChEBI" id="CHEBI:28115"/>
    </ligand>
</feature>
<keyword evidence="11 21" id="KW-0808">Transferase</keyword>
<evidence type="ECO:0000259" key="28">
    <source>
        <dbReference type="PROSITE" id="PS51332"/>
    </source>
</evidence>
<dbReference type="InterPro" id="IPR036589">
    <property type="entry name" value="HCY_dom_sf"/>
</dbReference>
<feature type="binding site" evidence="22 24">
    <location>
        <position position="293"/>
    </location>
    <ligand>
        <name>Zn(2+)</name>
        <dbReference type="ChEBI" id="CHEBI:29105"/>
    </ligand>
</feature>
<dbReference type="Pfam" id="PF02310">
    <property type="entry name" value="B12-binding"/>
    <property type="match status" value="1"/>
</dbReference>
<evidence type="ECO:0000256" key="2">
    <source>
        <dbReference type="ARBA" id="ARBA00001947"/>
    </source>
</evidence>
<keyword evidence="16 21" id="KW-0486">Methionine biosynthesis</keyword>
<evidence type="ECO:0000256" key="7">
    <source>
        <dbReference type="ARBA" id="ARBA00013998"/>
    </source>
</evidence>
<keyword evidence="13 21" id="KW-0479">Metal-binding</keyword>
<feature type="domain" description="Hcy-binding" evidence="25">
    <location>
        <begin position="6"/>
        <end position="308"/>
    </location>
</feature>
<dbReference type="PANTHER" id="PTHR45833:SF1">
    <property type="entry name" value="METHIONINE SYNTHASE"/>
    <property type="match status" value="1"/>
</dbReference>
<feature type="binding site" description="axial binding residue" evidence="22">
    <location>
        <position position="725"/>
    </location>
    <ligand>
        <name>methylcob(III)alamin</name>
        <dbReference type="ChEBI" id="CHEBI:28115"/>
    </ligand>
    <ligandPart>
        <name>Co</name>
        <dbReference type="ChEBI" id="CHEBI:27638"/>
    </ligandPart>
</feature>
<evidence type="ECO:0000259" key="29">
    <source>
        <dbReference type="PROSITE" id="PS51337"/>
    </source>
</evidence>
<sequence length="1151" mass="125973">MERDMTFALEQVLAERIVILDGAMGTMIQQANLHPHDFGGAAYDGCNEYLNITRPDFIRGIHLAYLEAGADVIETNSFGSTPLVLSEYGLAEQAFAISKRAAELAREAADALTTAEWPRFVAGSMGPTTKSLSVTGGATFDELVDSYRIQALGLMAGGCDFLMIETAQDMLNVKAAGRAIELAARELKRTIPVMVSGTIEAMGTTLAGQNIEAFYLSVEHLRPFAIGMNCATGPELMRDHMRALAGLASCAVSCHPNAGLPDEEGRYLETPFAFAKKMADFAHEGWLNMAGGCCGTTPDHIRELRRQLSGLSPRQAVPMHVHAVAGMEALLLQDDARPVIVGERTNVIGSRKFRKLIADGDYDAAAEIARVQVRAGAQVVDICLADPDRDELADMLQLIPLAVRKVKVPMMIDSTDPAVVESALKHIQGKAIINSTNLEDGEPRLARYAELARAYGAALVVGTIDERGMAVTRERKVEIAKRAVSLLTERYGLRKQDILIDPLTFPVGTGDEKYIGSAEETVEAIRMLREQLPECPTILGISNVSFGLPPAGREVLNAAFLYHCTRAGLGYAIVNSERLERYASIPEDERDLCDRLLFATSDELVAEFTARFREKRVAIKAAKESLSLEERIASYVVEGSKDGLFADLDEALARYAPLDIINGPLMDGMNEVGRLFNNNELIVAEVLQSAEVMKAAVSYLEPHMEKADVQAKGRLILATVKGDVHDIGKNLVEIILANNGFEVINLGIKVPPEQLIQAIREHKPDMVGLSGLLVKSAQQMVVTAEDFAHAGIDIPLLVGGAALTKKFTLTKIADKYTGPVIYAKDAMEGLEIANQLVSAQRDQLINRVAEERKAFADIAGGRVSSQASSQVHRRSGIRRDAPIYLPPDLDRHVLRDYPLKLLRPYLNLQMLLGKHLGLTGNVEKRIANKDRQAIELLQMVEGILQDAEAQQLVRAHAVYQFMPAVADGDDIVVFDRDGKSERARIAFPRQAKEPYLCVADFVRPQGSGTDYLAMFALTTGGAIRAESERLKAEGSYLRAHALQAIALELAEAFAERLHQQLRDMWGFPDPMSMTMRERFIARYQGIRVSFGYPACPDLEQQQILFSLLKPEDIGMALTDGFMMDPEASVSALVFSHPEARYFNVEADSSAG</sequence>
<dbReference type="GO" id="GO:0005829">
    <property type="term" value="C:cytosol"/>
    <property type="evidence" value="ECO:0007669"/>
    <property type="project" value="TreeGrafter"/>
</dbReference>
<dbReference type="PROSITE" id="PS51337">
    <property type="entry name" value="B12_BINDING_NTER"/>
    <property type="match status" value="1"/>
</dbReference>
<dbReference type="InterPro" id="IPR036594">
    <property type="entry name" value="Meth_synthase_dom"/>
</dbReference>
<evidence type="ECO:0000256" key="17">
    <source>
        <dbReference type="ARBA" id="ARBA00023285"/>
    </source>
</evidence>
<evidence type="ECO:0000256" key="3">
    <source>
        <dbReference type="ARBA" id="ARBA00001956"/>
    </source>
</evidence>
<evidence type="ECO:0000256" key="11">
    <source>
        <dbReference type="ARBA" id="ARBA00022679"/>
    </source>
</evidence>
<dbReference type="InterPro" id="IPR004223">
    <property type="entry name" value="VitB12-dep_Met_synth_activ_dom"/>
</dbReference>
<dbReference type="Gene3D" id="3.20.20.330">
    <property type="entry name" value="Homocysteine-binding-like domain"/>
    <property type="match status" value="1"/>
</dbReference>
<dbReference type="InterPro" id="IPR003759">
    <property type="entry name" value="Cbl-bd_cap"/>
</dbReference>
<dbReference type="PROSITE" id="PS50970">
    <property type="entry name" value="HCY"/>
    <property type="match status" value="1"/>
</dbReference>
<evidence type="ECO:0000256" key="21">
    <source>
        <dbReference type="PIRNR" id="PIRNR000381"/>
    </source>
</evidence>
<dbReference type="SUPFAM" id="SSF47644">
    <property type="entry name" value="Methionine synthase domain"/>
    <property type="match status" value="1"/>
</dbReference>
<feature type="domain" description="B12-binding" evidence="28">
    <location>
        <begin position="712"/>
        <end position="847"/>
    </location>
</feature>
<dbReference type="Pfam" id="PF02607">
    <property type="entry name" value="B12-binding_2"/>
    <property type="match status" value="1"/>
</dbReference>
<dbReference type="Gene3D" id="1.10.1240.10">
    <property type="entry name" value="Methionine synthase domain"/>
    <property type="match status" value="1"/>
</dbReference>
<comment type="cofactor">
    <cofactor evidence="3 21 22">
        <name>methylcob(III)alamin</name>
        <dbReference type="ChEBI" id="CHEBI:28115"/>
    </cofactor>
</comment>
<evidence type="ECO:0000259" key="27">
    <source>
        <dbReference type="PROSITE" id="PS50974"/>
    </source>
</evidence>
<dbReference type="Pfam" id="PF02965">
    <property type="entry name" value="Met_synt_B12"/>
    <property type="match status" value="1"/>
</dbReference>
<dbReference type="GO" id="GO:0046653">
    <property type="term" value="P:tetrahydrofolate metabolic process"/>
    <property type="evidence" value="ECO:0007669"/>
    <property type="project" value="TreeGrafter"/>
</dbReference>
<name>A0AA37UCY8_9BACL</name>
<evidence type="ECO:0000259" key="25">
    <source>
        <dbReference type="PROSITE" id="PS50970"/>
    </source>
</evidence>
<dbReference type="SUPFAM" id="SSF82282">
    <property type="entry name" value="Homocysteine S-methyltransferase"/>
    <property type="match status" value="1"/>
</dbReference>
<dbReference type="Proteomes" id="UP001157137">
    <property type="component" value="Unassembled WGS sequence"/>
</dbReference>
<accession>A0AA37UCY8</accession>
<evidence type="ECO:0000256" key="16">
    <source>
        <dbReference type="ARBA" id="ARBA00023167"/>
    </source>
</evidence>
<organism evidence="30 31">
    <name type="scientific">Alicyclobacillus hesperidum</name>
    <dbReference type="NCBI Taxonomy" id="89784"/>
    <lineage>
        <taxon>Bacteria</taxon>
        <taxon>Bacillati</taxon>
        <taxon>Bacillota</taxon>
        <taxon>Bacilli</taxon>
        <taxon>Bacillales</taxon>
        <taxon>Alicyclobacillaceae</taxon>
        <taxon>Alicyclobacillus</taxon>
    </lineage>
</organism>
<evidence type="ECO:0000256" key="1">
    <source>
        <dbReference type="ARBA" id="ARBA00001700"/>
    </source>
</evidence>
<dbReference type="PANTHER" id="PTHR45833">
    <property type="entry name" value="METHIONINE SYNTHASE"/>
    <property type="match status" value="1"/>
</dbReference>
<dbReference type="GO" id="GO:0031419">
    <property type="term" value="F:cobalamin binding"/>
    <property type="evidence" value="ECO:0007669"/>
    <property type="project" value="UniProtKB-UniRule"/>
</dbReference>
<keyword evidence="10 21" id="KW-0846">Cobalamin</keyword>
<dbReference type="GO" id="GO:0008705">
    <property type="term" value="F:methionine synthase activity"/>
    <property type="evidence" value="ECO:0007669"/>
    <property type="project" value="UniProtKB-UniRule"/>
</dbReference>
<evidence type="ECO:0000256" key="22">
    <source>
        <dbReference type="PIRSR" id="PIRSR000381-1"/>
    </source>
</evidence>
<evidence type="ECO:0000256" key="9">
    <source>
        <dbReference type="ARBA" id="ARBA00022605"/>
    </source>
</evidence>
<dbReference type="EMBL" id="BSRA01000001">
    <property type="protein sequence ID" value="GLV12494.1"/>
    <property type="molecule type" value="Genomic_DNA"/>
</dbReference>
<feature type="binding site" evidence="22 24">
    <location>
        <position position="294"/>
    </location>
    <ligand>
        <name>Zn(2+)</name>
        <dbReference type="ChEBI" id="CHEBI:29105"/>
    </ligand>
</feature>
<dbReference type="SUPFAM" id="SSF56507">
    <property type="entry name" value="Methionine synthase activation domain-like"/>
    <property type="match status" value="1"/>
</dbReference>
<dbReference type="PROSITE" id="PS50974">
    <property type="entry name" value="ADOMET_ACTIVATION"/>
    <property type="match status" value="1"/>
</dbReference>
<dbReference type="FunFam" id="3.20.20.20:FF:000017">
    <property type="entry name" value="Methionine synthase"/>
    <property type="match status" value="1"/>
</dbReference>
<feature type="domain" description="AdoMet activation" evidence="27">
    <location>
        <begin position="860"/>
        <end position="1151"/>
    </location>
</feature>
<dbReference type="InterPro" id="IPR037010">
    <property type="entry name" value="VitB12-dep_Met_synth_activ_sf"/>
</dbReference>
<dbReference type="FunFam" id="3.20.20.330:FF:000001">
    <property type="entry name" value="Methionine synthase"/>
    <property type="match status" value="1"/>
</dbReference>
<proteinExistence type="inferred from homology"/>
<feature type="binding site" evidence="23">
    <location>
        <position position="770"/>
    </location>
    <ligand>
        <name>methylcob(III)alamin</name>
        <dbReference type="ChEBI" id="CHEBI:28115"/>
    </ligand>
</feature>
<dbReference type="SMART" id="SM01018">
    <property type="entry name" value="B12-binding_2"/>
    <property type="match status" value="1"/>
</dbReference>
<protein>
    <recommendedName>
        <fullName evidence="7 20">Methionine synthase</fullName>
        <ecNumber evidence="6 20">2.1.1.13</ecNumber>
    </recommendedName>
    <alternativeName>
        <fullName evidence="19 21">5-methyltetrahydrofolate--homocysteine methyltransferase</fullName>
    </alternativeName>
</protein>
<dbReference type="CDD" id="cd02069">
    <property type="entry name" value="methionine_synthase_B12_BD"/>
    <property type="match status" value="1"/>
</dbReference>
<reference evidence="30" key="1">
    <citation type="submission" date="2023-02" db="EMBL/GenBank/DDBJ databases">
        <title>Proposal of a novel subspecies: Alicyclobacillus hesperidum subspecies aegle.</title>
        <authorList>
            <person name="Goto K."/>
            <person name="Fujii T."/>
            <person name="Yasui K."/>
            <person name="Mochida K."/>
            <person name="Kato-Tanaka Y."/>
            <person name="Morohoshi S."/>
            <person name="An S.Y."/>
            <person name="Kasai H."/>
            <person name="Yokota A."/>
        </authorList>
    </citation>
    <scope>NUCLEOTIDE SEQUENCE</scope>
    <source>
        <strain evidence="30">DSM 12766</strain>
    </source>
</reference>
<keyword evidence="8 21" id="KW-0489">Methyltransferase</keyword>
<dbReference type="InterPro" id="IPR003726">
    <property type="entry name" value="HCY_dom"/>
</dbReference>
<evidence type="ECO:0000256" key="24">
    <source>
        <dbReference type="PROSITE-ProRule" id="PRU00333"/>
    </source>
</evidence>
<dbReference type="Gene3D" id="3.20.20.20">
    <property type="entry name" value="Dihydropteroate synthase-like"/>
    <property type="match status" value="1"/>
</dbReference>
<keyword evidence="14" id="KW-0677">Repeat</keyword>
<dbReference type="Gene3D" id="3.40.50.280">
    <property type="entry name" value="Cobalamin-binding domain"/>
    <property type="match status" value="1"/>
</dbReference>
<dbReference type="Pfam" id="PF02574">
    <property type="entry name" value="S-methyl_trans"/>
    <property type="match status" value="1"/>
</dbReference>
<feature type="domain" description="B12-binding N-terminal" evidence="29">
    <location>
        <begin position="619"/>
        <end position="712"/>
    </location>
</feature>
<evidence type="ECO:0000259" key="26">
    <source>
        <dbReference type="PROSITE" id="PS50972"/>
    </source>
</evidence>
<dbReference type="PIRSF" id="PIRSF000381">
    <property type="entry name" value="MetH"/>
    <property type="match status" value="1"/>
</dbReference>
<comment type="pathway">
    <text evidence="4 21">Amino-acid biosynthesis; L-methionine biosynthesis via de novo pathway; L-methionine from L-homocysteine (MetH route): step 1/1.</text>
</comment>
<dbReference type="InterPro" id="IPR000489">
    <property type="entry name" value="Pterin-binding_dom"/>
</dbReference>
<dbReference type="InterPro" id="IPR011822">
    <property type="entry name" value="MetH"/>
</dbReference>
<evidence type="ECO:0000256" key="23">
    <source>
        <dbReference type="PIRSR" id="PIRSR000381-2"/>
    </source>
</evidence>
<dbReference type="Pfam" id="PF00809">
    <property type="entry name" value="Pterin_bind"/>
    <property type="match status" value="1"/>
</dbReference>
<evidence type="ECO:0000256" key="8">
    <source>
        <dbReference type="ARBA" id="ARBA00022603"/>
    </source>
</evidence>
<dbReference type="InterPro" id="IPR006158">
    <property type="entry name" value="Cobalamin-bd"/>
</dbReference>
<evidence type="ECO:0000256" key="12">
    <source>
        <dbReference type="ARBA" id="ARBA00022691"/>
    </source>
</evidence>
<evidence type="ECO:0000256" key="5">
    <source>
        <dbReference type="ARBA" id="ARBA00010398"/>
    </source>
</evidence>
<dbReference type="GO" id="GO:0032259">
    <property type="term" value="P:methylation"/>
    <property type="evidence" value="ECO:0007669"/>
    <property type="project" value="UniProtKB-KW"/>
</dbReference>
<dbReference type="NCBIfam" id="TIGR02082">
    <property type="entry name" value="metH"/>
    <property type="match status" value="1"/>
</dbReference>
<keyword evidence="15 21" id="KW-0862">Zinc</keyword>
<comment type="similarity">
    <text evidence="5">Belongs to the vitamin-B12 dependent methionine synthase family.</text>
</comment>
<dbReference type="InterPro" id="IPR036724">
    <property type="entry name" value="Cobalamin-bd_sf"/>
</dbReference>
<comment type="domain">
    <text evidence="21">Modular enzyme with four functionally distinct domains. The isolated Hcy-binding domain catalyzes methyl transfer from free methylcobalamin to homocysteine. The Hcy-binding domain in association with the pterin-binding domain catalyzes the methylation of cob(I)alamin by methyltetrahydrofolate and the methylation of homocysteine. The B12-binding domain binds the cofactor. The AdoMet activation domain binds S-adenosyl-L-methionine. Under aerobic conditions cob(I)alamin can be converted to inactive cob(II)alamin. Reductive methylation by S-adenosyl-L-methionine and flavodoxin regenerates methylcobalamin.</text>
</comment>
<comment type="caution">
    <text evidence="30">The sequence shown here is derived from an EMBL/GenBank/DDBJ whole genome shotgun (WGS) entry which is preliminary data.</text>
</comment>
<dbReference type="Gene3D" id="3.10.196.10">
    <property type="entry name" value="Vitamin B12-dependent methionine synthase, activation domain"/>
    <property type="match status" value="1"/>
</dbReference>
<dbReference type="InterPro" id="IPR050554">
    <property type="entry name" value="Met_Synthase/Corrinoid"/>
</dbReference>